<dbReference type="EMBL" id="LFYR01000104">
    <property type="protein sequence ID" value="KMZ75989.1"/>
    <property type="molecule type" value="Genomic_DNA"/>
</dbReference>
<dbReference type="Gene3D" id="3.30.710.10">
    <property type="entry name" value="Potassium Channel Kv1.1, Chain A"/>
    <property type="match status" value="1"/>
</dbReference>
<organism evidence="2 3">
    <name type="scientific">Zostera marina</name>
    <name type="common">Eelgrass</name>
    <dbReference type="NCBI Taxonomy" id="29655"/>
    <lineage>
        <taxon>Eukaryota</taxon>
        <taxon>Viridiplantae</taxon>
        <taxon>Streptophyta</taxon>
        <taxon>Embryophyta</taxon>
        <taxon>Tracheophyta</taxon>
        <taxon>Spermatophyta</taxon>
        <taxon>Magnoliopsida</taxon>
        <taxon>Liliopsida</taxon>
        <taxon>Zosteraceae</taxon>
        <taxon>Zostera</taxon>
    </lineage>
</organism>
<reference evidence="3" key="1">
    <citation type="journal article" date="2016" name="Nature">
        <title>The genome of the seagrass Zostera marina reveals angiosperm adaptation to the sea.</title>
        <authorList>
            <person name="Olsen J.L."/>
            <person name="Rouze P."/>
            <person name="Verhelst B."/>
            <person name="Lin Y.-C."/>
            <person name="Bayer T."/>
            <person name="Collen J."/>
            <person name="Dattolo E."/>
            <person name="De Paoli E."/>
            <person name="Dittami S."/>
            <person name="Maumus F."/>
            <person name="Michel G."/>
            <person name="Kersting A."/>
            <person name="Lauritano C."/>
            <person name="Lohaus R."/>
            <person name="Toepel M."/>
            <person name="Tonon T."/>
            <person name="Vanneste K."/>
            <person name="Amirebrahimi M."/>
            <person name="Brakel J."/>
            <person name="Bostroem C."/>
            <person name="Chovatia M."/>
            <person name="Grimwood J."/>
            <person name="Jenkins J.W."/>
            <person name="Jueterbock A."/>
            <person name="Mraz A."/>
            <person name="Stam W.T."/>
            <person name="Tice H."/>
            <person name="Bornberg-Bauer E."/>
            <person name="Green P.J."/>
            <person name="Pearson G.A."/>
            <person name="Procaccini G."/>
            <person name="Duarte C.M."/>
            <person name="Schmutz J."/>
            <person name="Reusch T.B.H."/>
            <person name="Van de Peer Y."/>
        </authorList>
    </citation>
    <scope>NUCLEOTIDE SEQUENCE [LARGE SCALE GENOMIC DNA]</scope>
    <source>
        <strain evidence="3">cv. Finnish</strain>
    </source>
</reference>
<evidence type="ECO:0000256" key="1">
    <source>
        <dbReference type="ARBA" id="ARBA00004906"/>
    </source>
</evidence>
<dbReference type="STRING" id="29655.A0A0K9Q485"/>
<accession>A0A0K9Q485</accession>
<dbReference type="OMA" id="ITNCCIQ"/>
<dbReference type="InterPro" id="IPR038920">
    <property type="entry name" value="At3g05675-like"/>
</dbReference>
<keyword evidence="3" id="KW-1185">Reference proteome</keyword>
<dbReference type="SUPFAM" id="SSF54695">
    <property type="entry name" value="POZ domain"/>
    <property type="match status" value="1"/>
</dbReference>
<proteinExistence type="predicted"/>
<evidence type="ECO:0000313" key="3">
    <source>
        <dbReference type="Proteomes" id="UP000036987"/>
    </source>
</evidence>
<gene>
    <name evidence="2" type="ORF">ZOSMA_108G00270</name>
</gene>
<dbReference type="Proteomes" id="UP000036987">
    <property type="component" value="Unassembled WGS sequence"/>
</dbReference>
<comment type="caution">
    <text evidence="2">The sequence shown here is derived from an EMBL/GenBank/DDBJ whole genome shotgun (WGS) entry which is preliminary data.</text>
</comment>
<protein>
    <submittedName>
        <fullName evidence="2">BTB/POZ domain-containing protein</fullName>
    </submittedName>
</protein>
<dbReference type="InterPro" id="IPR011333">
    <property type="entry name" value="SKP1/BTB/POZ_sf"/>
</dbReference>
<dbReference type="AlphaFoldDB" id="A0A0K9Q485"/>
<dbReference type="OrthoDB" id="1878759at2759"/>
<dbReference type="PANTHER" id="PTHR31060:SF7">
    <property type="entry name" value="OS06G0129200 PROTEIN"/>
    <property type="match status" value="1"/>
</dbReference>
<sequence>MDRGGASLSSNIYEFGDRTTSDVIIHLRNREARPEVFYCHSPILKEKSKFFAHKLSFSKIESPNDSSVCIELHCSNSDYDYHVKLLGLLYLSEDHLLDSLNTVKTALGVLLASIALCCDSISQSCIQYLEAVPWDEEEEEEILKIAPTLGPIARPILARIQPVDLNSVKNVFLSAIRFATTVNVSLFPFTDELKTSAQEQIEYLLLEDGDTPLIILDEDVQFEVKTVVSKLFSTFEIELSLLSSRFDESSEVAEKIILQKLTDIEWISCILPKMDLMKEFVLYWVHVSGNVLGIIDDQKYHSDLWGFKAKLVEVASKALEAVGYGNVIIPASLRLHLLKTWLNYVRKIKPILDSKSENDLSFSYKMDGDLCQNIEGAIISLLLALPSNDQADILTDWMNTDRLKFPDLSEAFEVWCYRTKISKRRLIKAAKTISNPTVSL</sequence>
<dbReference type="GO" id="GO:0016567">
    <property type="term" value="P:protein ubiquitination"/>
    <property type="evidence" value="ECO:0007669"/>
    <property type="project" value="UniProtKB-UniPathway"/>
</dbReference>
<name>A0A0K9Q485_ZOSMR</name>
<evidence type="ECO:0000313" key="2">
    <source>
        <dbReference type="EMBL" id="KMZ75989.1"/>
    </source>
</evidence>
<dbReference type="PANTHER" id="PTHR31060">
    <property type="entry name" value="OSJNBA0011J08.25 PROTEIN-RELATED"/>
    <property type="match status" value="1"/>
</dbReference>
<comment type="pathway">
    <text evidence="1">Protein modification; protein ubiquitination.</text>
</comment>
<dbReference type="UniPathway" id="UPA00143"/>